<dbReference type="InterPro" id="IPR051082">
    <property type="entry name" value="Pentapeptide-BTB/POZ_domain"/>
</dbReference>
<evidence type="ECO:0000313" key="4">
    <source>
        <dbReference type="Proteomes" id="UP000216947"/>
    </source>
</evidence>
<keyword evidence="1" id="KW-0175">Coiled coil</keyword>
<organism evidence="3 4">
    <name type="scientific">Bordetella genomosp. 7</name>
    <dbReference type="NCBI Taxonomy" id="1416805"/>
    <lineage>
        <taxon>Bacteria</taxon>
        <taxon>Pseudomonadati</taxon>
        <taxon>Pseudomonadota</taxon>
        <taxon>Betaproteobacteria</taxon>
        <taxon>Burkholderiales</taxon>
        <taxon>Alcaligenaceae</taxon>
        <taxon>Bordetella</taxon>
    </lineage>
</organism>
<evidence type="ECO:0000256" key="1">
    <source>
        <dbReference type="SAM" id="Coils"/>
    </source>
</evidence>
<reference evidence="4" key="1">
    <citation type="submission" date="2017-05" db="EMBL/GenBank/DDBJ databases">
        <title>Complete and WGS of Bordetella genogroups.</title>
        <authorList>
            <person name="Spilker T."/>
            <person name="Lipuma J."/>
        </authorList>
    </citation>
    <scope>NUCLEOTIDE SEQUENCE [LARGE SCALE GENOMIC DNA]</scope>
    <source>
        <strain evidence="4">AU18089</strain>
    </source>
</reference>
<proteinExistence type="predicted"/>
<evidence type="ECO:0000313" key="3">
    <source>
        <dbReference type="EMBL" id="OZI24681.1"/>
    </source>
</evidence>
<dbReference type="Pfam" id="PF00805">
    <property type="entry name" value="Pentapeptide"/>
    <property type="match status" value="3"/>
</dbReference>
<protein>
    <recommendedName>
        <fullName evidence="2">DUF2169 domain-containing protein</fullName>
    </recommendedName>
</protein>
<sequence>MTIMPRPYRWRGGTYLAVSVAVLVRHDAHGPKVQAEHFLVHDVLPELDADEMMDMVMPKPHPEFLVSGYAYTAHQKDKQKCMVSARVGSKRKDGLVFGDRYWLGNRISEPAPFEAMPLTWANSFGGRAIPDNPVGTGLDEVEVNGARAIRLPNLECPTERIQTRGQIVQPYNFGLIRPDWPSRLEKLGSCDEEWVNTVGSGFFDDLQFSAFNAASDDQIWHDRDALSMDEPFEFWNMHPELHCWQGTLPSLHARCFIQRSGAQQLDEISMRPTTAWFLPHRTSYILLFHGQTPIAEDDAFDISGIMGALEHAGQPRPEAHYMSIYARRTSFDSAALEAFRDGDLMPSDILAPWLEDIPLGDRPLMSKLADRLQRDTGAYPPGGFVGPVKPLTLDRLAEVADEHEKLHEDTVARLQQERREALAKAESEIRQSSFSKKEPLLEAVAGMESSEGGLTLPEQGPPDLTAIFDSVRKAQSRHALRASLSDSATTDMSPRDLYQHSKRGLKQLYLYSVHFQRGVARAAPHRALQIRDQVLRKYRANKKLSDMDLTGADLSGMDLSGADFSRTWLEKADFTGANLSGAKFHETVLARASFVDCRLDGAWIEHSNIGEAEFINVSFGNATLTRLICEVRTRFQNCSFEAGAIDDFVMHHAEFKHCAFRQMKLESLSFEGGSLQDVAIAEASMNKVGFDSVHIDNLHIDESILHSCSASETRFQNLRLTGSILSKCVFSDDVSFTGCWFNGGEFHQTMFRLDQFENVLFESCRLEQCDFSQASFINCRFDKVSAPQSIFVRAQLDLVDMSGCNLMQANFQKASLVGANLSRCNFFRADMSETLLDASTRVDGAYVHRTRLAPYRQSGGPVLEGSA</sequence>
<dbReference type="PANTHER" id="PTHR14136">
    <property type="entry name" value="BTB_POZ DOMAIN-CONTAINING PROTEIN KCTD9"/>
    <property type="match status" value="1"/>
</dbReference>
<keyword evidence="4" id="KW-1185">Reference proteome</keyword>
<dbReference type="InterPro" id="IPR001646">
    <property type="entry name" value="5peptide_repeat"/>
</dbReference>
<dbReference type="Gene3D" id="2.160.20.80">
    <property type="entry name" value="E3 ubiquitin-protein ligase SopA"/>
    <property type="match status" value="3"/>
</dbReference>
<dbReference type="PANTHER" id="PTHR14136:SF17">
    <property type="entry name" value="BTB_POZ DOMAIN-CONTAINING PROTEIN KCTD9"/>
    <property type="match status" value="1"/>
</dbReference>
<evidence type="ECO:0000259" key="2">
    <source>
        <dbReference type="Pfam" id="PF09937"/>
    </source>
</evidence>
<feature type="coiled-coil region" evidence="1">
    <location>
        <begin position="400"/>
        <end position="431"/>
    </location>
</feature>
<feature type="domain" description="DUF2169" evidence="2">
    <location>
        <begin position="13"/>
        <end position="289"/>
    </location>
</feature>
<dbReference type="AlphaFoldDB" id="A0A261RID3"/>
<accession>A0A261RID3</accession>
<dbReference type="EMBL" id="NEVK01000003">
    <property type="protein sequence ID" value="OZI24681.1"/>
    <property type="molecule type" value="Genomic_DNA"/>
</dbReference>
<dbReference type="InterPro" id="IPR018683">
    <property type="entry name" value="DUF2169"/>
</dbReference>
<dbReference type="SUPFAM" id="SSF141571">
    <property type="entry name" value="Pentapeptide repeat-like"/>
    <property type="match status" value="2"/>
</dbReference>
<dbReference type="Proteomes" id="UP000216947">
    <property type="component" value="Unassembled WGS sequence"/>
</dbReference>
<gene>
    <name evidence="3" type="ORF">CAL19_04045</name>
</gene>
<dbReference type="Pfam" id="PF09937">
    <property type="entry name" value="DUF2169"/>
    <property type="match status" value="1"/>
</dbReference>
<name>A0A261RID3_9BORD</name>
<comment type="caution">
    <text evidence="3">The sequence shown here is derived from an EMBL/GenBank/DDBJ whole genome shotgun (WGS) entry which is preliminary data.</text>
</comment>